<feature type="domain" description="Glucose/Sorbosone dehydrogenase" evidence="3">
    <location>
        <begin position="118"/>
        <end position="410"/>
    </location>
</feature>
<feature type="compositionally biased region" description="Low complexity" evidence="1">
    <location>
        <begin position="486"/>
        <end position="507"/>
    </location>
</feature>
<feature type="region of interest" description="Disordered" evidence="1">
    <location>
        <begin position="448"/>
        <end position="511"/>
    </location>
</feature>
<feature type="compositionally biased region" description="Polar residues" evidence="1">
    <location>
        <begin position="466"/>
        <end position="485"/>
    </location>
</feature>
<feature type="signal peptide" evidence="2">
    <location>
        <begin position="1"/>
        <end position="27"/>
    </location>
</feature>
<dbReference type="PANTHER" id="PTHR19328">
    <property type="entry name" value="HEDGEHOG-INTERACTING PROTEIN"/>
    <property type="match status" value="1"/>
</dbReference>
<evidence type="ECO:0000313" key="4">
    <source>
        <dbReference type="EMBL" id="RJL24435.1"/>
    </source>
</evidence>
<dbReference type="RefSeq" id="WP_119929812.1">
    <property type="nucleotide sequence ID" value="NZ_QZEY01000015.1"/>
</dbReference>
<evidence type="ECO:0000256" key="2">
    <source>
        <dbReference type="SAM" id="SignalP"/>
    </source>
</evidence>
<feature type="compositionally biased region" description="Low complexity" evidence="1">
    <location>
        <begin position="422"/>
        <end position="431"/>
    </location>
</feature>
<dbReference type="AlphaFoldDB" id="A0A3A4A781"/>
<feature type="compositionally biased region" description="Low complexity" evidence="1">
    <location>
        <begin position="41"/>
        <end position="75"/>
    </location>
</feature>
<dbReference type="Gene3D" id="2.60.120.200">
    <property type="match status" value="1"/>
</dbReference>
<dbReference type="Pfam" id="PF07995">
    <property type="entry name" value="GSDH"/>
    <property type="match status" value="1"/>
</dbReference>
<dbReference type="EMBL" id="QZEY01000015">
    <property type="protein sequence ID" value="RJL24435.1"/>
    <property type="molecule type" value="Genomic_DNA"/>
</dbReference>
<dbReference type="InterPro" id="IPR012938">
    <property type="entry name" value="Glc/Sorbosone_DH"/>
</dbReference>
<dbReference type="InterPro" id="IPR011041">
    <property type="entry name" value="Quinoprot_gluc/sorb_DH_b-prop"/>
</dbReference>
<evidence type="ECO:0000313" key="5">
    <source>
        <dbReference type="Proteomes" id="UP000265768"/>
    </source>
</evidence>
<proteinExistence type="predicted"/>
<dbReference type="SUPFAM" id="SSF49899">
    <property type="entry name" value="Concanavalin A-like lectins/glucanases"/>
    <property type="match status" value="1"/>
</dbReference>
<dbReference type="Proteomes" id="UP000265768">
    <property type="component" value="Unassembled WGS sequence"/>
</dbReference>
<evidence type="ECO:0000256" key="1">
    <source>
        <dbReference type="SAM" id="MobiDB-lite"/>
    </source>
</evidence>
<comment type="caution">
    <text evidence="4">The sequence shown here is derived from an EMBL/GenBank/DDBJ whole genome shotgun (WGS) entry which is preliminary data.</text>
</comment>
<evidence type="ECO:0000259" key="3">
    <source>
        <dbReference type="Pfam" id="PF07995"/>
    </source>
</evidence>
<feature type="region of interest" description="Disordered" evidence="1">
    <location>
        <begin position="24"/>
        <end position="96"/>
    </location>
</feature>
<feature type="chain" id="PRO_5017255312" description="Glucose/Sorbosone dehydrogenase domain-containing protein" evidence="2">
    <location>
        <begin position="28"/>
        <end position="608"/>
    </location>
</feature>
<name>A0A3A4A781_9ACTN</name>
<protein>
    <recommendedName>
        <fullName evidence="3">Glucose/Sorbosone dehydrogenase domain-containing protein</fullName>
    </recommendedName>
</protein>
<dbReference type="Gene3D" id="2.120.10.30">
    <property type="entry name" value="TolB, C-terminal domain"/>
    <property type="match status" value="1"/>
</dbReference>
<dbReference type="InterPro" id="IPR013320">
    <property type="entry name" value="ConA-like_dom_sf"/>
</dbReference>
<sequence length="608" mass="62077">MKPRLTPVVTAILALAAPAALSSPAHGEVAGGPAVPRPTITASAGATHAPAPGGTAAPPAATPPASAVPAATVTARPGGSAGSARPGDAASARPGDAAASARLADFDFTRPEVVASGLAIPWGLAFLPDGSALVSERNSGRILQVRPGGAAQEVARVPGVVPGGEGGLLGIAVSPSYAQDGYVYAYFTASADNRVVRFRLGGTITPQVIRSGIPKASIHNGGRIHFGPDGMLYAGTGDAGQTANAQNPQSLGGKILRMRPDGTVPPDNPTGGSLVYTLGHRNVQGLAWDARGLMYATEFGQNRWDEVNHIVAGGNYGWPTVEGTGTDPRFRNPIVTWTTAEASPSGAAIAGDTLFAAALRGTRLWRVPLTGSGGAGTPDSVLNGTYGRLRHVAVAPDGHLWILTSNRDGRGTPVPEDDRVVRFPPRTTTPPLFADDFESDRGWTVNAAGADTATSGRWERGDPEPTTYNGATIQSGTTVSGTNALVTGRAAGSSAGAGDVDGGTTSVRSPEIALPAGTRPTLTLSYYLSHLNNASAADHLRVRVITPTTTATILDRPASASQVPATWRQATADLTPYAGQTIRLQIEATDADPASLVESAVDDVRVTS</sequence>
<organism evidence="4 5">
    <name type="scientific">Bailinhaonella thermotolerans</name>
    <dbReference type="NCBI Taxonomy" id="1070861"/>
    <lineage>
        <taxon>Bacteria</taxon>
        <taxon>Bacillati</taxon>
        <taxon>Actinomycetota</taxon>
        <taxon>Actinomycetes</taxon>
        <taxon>Streptosporangiales</taxon>
        <taxon>Streptosporangiaceae</taxon>
        <taxon>Bailinhaonella</taxon>
    </lineage>
</organism>
<gene>
    <name evidence="4" type="ORF">D5H75_29335</name>
</gene>
<keyword evidence="5" id="KW-1185">Reference proteome</keyword>
<dbReference type="PANTHER" id="PTHR19328:SF13">
    <property type="entry name" value="HIPL1 PROTEIN"/>
    <property type="match status" value="1"/>
</dbReference>
<feature type="region of interest" description="Disordered" evidence="1">
    <location>
        <begin position="409"/>
        <end position="432"/>
    </location>
</feature>
<dbReference type="NCBIfam" id="NF038128">
    <property type="entry name" value="choice_anch_J"/>
    <property type="match status" value="1"/>
</dbReference>
<dbReference type="InterPro" id="IPR011042">
    <property type="entry name" value="6-blade_b-propeller_TolB-like"/>
</dbReference>
<dbReference type="SUPFAM" id="SSF50952">
    <property type="entry name" value="Soluble quinoprotein glucose dehydrogenase"/>
    <property type="match status" value="1"/>
</dbReference>
<accession>A0A3A4A781</accession>
<feature type="compositionally biased region" description="Low complexity" evidence="1">
    <location>
        <begin position="86"/>
        <end position="96"/>
    </location>
</feature>
<reference evidence="4 5" key="1">
    <citation type="submission" date="2018-09" db="EMBL/GenBank/DDBJ databases">
        <title>YIM 75507 draft genome.</title>
        <authorList>
            <person name="Tang S."/>
            <person name="Feng Y."/>
        </authorList>
    </citation>
    <scope>NUCLEOTIDE SEQUENCE [LARGE SCALE GENOMIC DNA]</scope>
    <source>
        <strain evidence="4 5">YIM 75507</strain>
    </source>
</reference>
<keyword evidence="2" id="KW-0732">Signal</keyword>
<dbReference type="OrthoDB" id="9770043at2"/>